<dbReference type="InParanoid" id="F2U4H6"/>
<dbReference type="InterPro" id="IPR009000">
    <property type="entry name" value="Transl_B-barrel_sf"/>
</dbReference>
<feature type="domain" description="Alanyl-transfer RNA synthetases family profile" evidence="5">
    <location>
        <begin position="1"/>
        <end position="255"/>
    </location>
</feature>
<dbReference type="GeneID" id="16076365"/>
<dbReference type="GO" id="GO:0003676">
    <property type="term" value="F:nucleic acid binding"/>
    <property type="evidence" value="ECO:0007669"/>
    <property type="project" value="InterPro"/>
</dbReference>
<comment type="subcellular location">
    <subcellularLocation>
        <location evidence="2">Cytoplasm</location>
    </subcellularLocation>
</comment>
<reference evidence="6" key="1">
    <citation type="submission" date="2009-08" db="EMBL/GenBank/DDBJ databases">
        <title>Annotation of Salpingoeca rosetta.</title>
        <authorList>
            <consortium name="The Broad Institute Genome Sequencing Platform"/>
            <person name="Russ C."/>
            <person name="Cuomo C."/>
            <person name="Burger G."/>
            <person name="Gray M.W."/>
            <person name="Holland P.W.H."/>
            <person name="King N."/>
            <person name="Lang F.B.F."/>
            <person name="Roger A.J."/>
            <person name="Ruiz-Trillo I."/>
            <person name="Young S.K."/>
            <person name="Zeng Q."/>
            <person name="Gargeya S."/>
            <person name="Alvarado L."/>
            <person name="Berlin A."/>
            <person name="Chapman S.B."/>
            <person name="Chen Z."/>
            <person name="Freedman E."/>
            <person name="Gellesch M."/>
            <person name="Goldberg J."/>
            <person name="Griggs A."/>
            <person name="Gujja S."/>
            <person name="Heilman E."/>
            <person name="Heiman D."/>
            <person name="Howarth C."/>
            <person name="Mehta T."/>
            <person name="Neiman D."/>
            <person name="Pearson M."/>
            <person name="Roberts A."/>
            <person name="Saif S."/>
            <person name="Shea T."/>
            <person name="Shenoy N."/>
            <person name="Sisk P."/>
            <person name="Stolte C."/>
            <person name="Sykes S."/>
            <person name="White J."/>
            <person name="Yandava C."/>
            <person name="Haas B."/>
            <person name="Nusbaum C."/>
            <person name="Birren B."/>
        </authorList>
    </citation>
    <scope>NUCLEOTIDE SEQUENCE [LARGE SCALE GENOMIC DNA]</scope>
    <source>
        <strain evidence="6">ATCC 50818</strain>
    </source>
</reference>
<dbReference type="Gene3D" id="3.30.980.10">
    <property type="entry name" value="Threonyl-trna Synthetase, Chain A, domain 2"/>
    <property type="match status" value="1"/>
</dbReference>
<dbReference type="FunCoup" id="F2U4H6">
    <property type="interactions" value="915"/>
</dbReference>
<keyword evidence="7" id="KW-1185">Reference proteome</keyword>
<feature type="region of interest" description="Disordered" evidence="4">
    <location>
        <begin position="271"/>
        <end position="314"/>
    </location>
</feature>
<dbReference type="GO" id="GO:0006419">
    <property type="term" value="P:alanyl-tRNA aminoacylation"/>
    <property type="evidence" value="ECO:0007669"/>
    <property type="project" value="InterPro"/>
</dbReference>
<dbReference type="InterPro" id="IPR018165">
    <property type="entry name" value="Ala-tRNA-synth_IIc_core"/>
</dbReference>
<dbReference type="PANTHER" id="PTHR43462:SF2">
    <property type="entry name" value="THREONYL AND ALANYL TRNA SYNTHETASE SECOND ADDITIONAL DOMAIN-CONTAINING PROTEIN"/>
    <property type="match status" value="1"/>
</dbReference>
<dbReference type="Pfam" id="PF01411">
    <property type="entry name" value="tRNA-synt_2c"/>
    <property type="match status" value="1"/>
</dbReference>
<evidence type="ECO:0000259" key="5">
    <source>
        <dbReference type="PROSITE" id="PS50860"/>
    </source>
</evidence>
<evidence type="ECO:0000313" key="7">
    <source>
        <dbReference type="Proteomes" id="UP000007799"/>
    </source>
</evidence>
<dbReference type="KEGG" id="sre:PTSG_03194"/>
<evidence type="ECO:0000256" key="4">
    <source>
        <dbReference type="SAM" id="MobiDB-lite"/>
    </source>
</evidence>
<gene>
    <name evidence="6" type="ORF">PTSG_03194</name>
</gene>
<evidence type="ECO:0000256" key="3">
    <source>
        <dbReference type="ARBA" id="ARBA00008429"/>
    </source>
</evidence>
<dbReference type="PROSITE" id="PS50860">
    <property type="entry name" value="AA_TRNA_LIGASE_II_ALA"/>
    <property type="match status" value="1"/>
</dbReference>
<dbReference type="GO" id="GO:0004813">
    <property type="term" value="F:alanine-tRNA ligase activity"/>
    <property type="evidence" value="ECO:0007669"/>
    <property type="project" value="InterPro"/>
</dbReference>
<dbReference type="SMART" id="SM00863">
    <property type="entry name" value="tRNA_SAD"/>
    <property type="match status" value="1"/>
</dbReference>
<proteinExistence type="inferred from homology"/>
<dbReference type="GO" id="GO:0005737">
    <property type="term" value="C:cytoplasm"/>
    <property type="evidence" value="ECO:0007669"/>
    <property type="project" value="UniProtKB-SubCell"/>
</dbReference>
<evidence type="ECO:0000313" key="6">
    <source>
        <dbReference type="EMBL" id="EGD82542.1"/>
    </source>
</evidence>
<dbReference type="STRING" id="946362.F2U4H6"/>
<comment type="similarity">
    <text evidence="3">Belongs to the class-II aminoacyl-tRNA synthetase family. Alax-L subfamily.</text>
</comment>
<organism evidence="7">
    <name type="scientific">Salpingoeca rosetta (strain ATCC 50818 / BSB-021)</name>
    <dbReference type="NCBI Taxonomy" id="946362"/>
    <lineage>
        <taxon>Eukaryota</taxon>
        <taxon>Choanoflagellata</taxon>
        <taxon>Craspedida</taxon>
        <taxon>Salpingoecidae</taxon>
        <taxon>Salpingoeca</taxon>
    </lineage>
</organism>
<dbReference type="OrthoDB" id="288942at2759"/>
<accession>F2U4H6</accession>
<dbReference type="InterPro" id="IPR012947">
    <property type="entry name" value="tRNA_SAD"/>
</dbReference>
<dbReference type="EMBL" id="GL832961">
    <property type="protein sequence ID" value="EGD82542.1"/>
    <property type="molecule type" value="Genomic_DNA"/>
</dbReference>
<sequence length="314" mass="34191">MGKACAEEQNVERAASPKPIPTTRLYYNDTYQFEGNAEVLSVFECEDSDNGDGSKQWIVLLNQTLFHPQGGGQPSDTGTITKDDAVFRVTHVRISKDRHGVVEHLGTFANPNSTLCAGDEVSLAVDADKRRRHASRLHSAGHLLDAAMHSAGHLLDAAMQAIGRTDLDTRLHLHCARATEYIGAIPAEERAAVVARLNEAVSTLVSKNTDVSMRIYDVEGSELPRRVVSVGGCECACGGTHVNNTSQLQGLRVTRIKKNKKAAKVYYELDEQAASNDAEGKKTHATQTTQDEHPPQAHAQSQETQETQEARAEV</sequence>
<protein>
    <recommendedName>
        <fullName evidence="5">Alanyl-transfer RNA synthetases family profile domain-containing protein</fullName>
    </recommendedName>
</protein>
<dbReference type="SUPFAM" id="SSF55186">
    <property type="entry name" value="ThrRS/AlaRS common domain"/>
    <property type="match status" value="1"/>
</dbReference>
<dbReference type="Gene3D" id="2.40.30.130">
    <property type="match status" value="1"/>
</dbReference>
<dbReference type="eggNOG" id="KOG2105">
    <property type="taxonomic scope" value="Eukaryota"/>
</dbReference>
<evidence type="ECO:0000256" key="1">
    <source>
        <dbReference type="ARBA" id="ARBA00001947"/>
    </source>
</evidence>
<comment type="cofactor">
    <cofactor evidence="1">
        <name>Zn(2+)</name>
        <dbReference type="ChEBI" id="CHEBI:29105"/>
    </cofactor>
</comment>
<dbReference type="GO" id="GO:0005524">
    <property type="term" value="F:ATP binding"/>
    <property type="evidence" value="ECO:0007669"/>
    <property type="project" value="InterPro"/>
</dbReference>
<dbReference type="RefSeq" id="XP_004995778.1">
    <property type="nucleotide sequence ID" value="XM_004995721.1"/>
</dbReference>
<evidence type="ECO:0000256" key="2">
    <source>
        <dbReference type="ARBA" id="ARBA00004496"/>
    </source>
</evidence>
<dbReference type="Pfam" id="PF07973">
    <property type="entry name" value="tRNA_SAD"/>
    <property type="match status" value="1"/>
</dbReference>
<dbReference type="OMA" id="MPVEIDF"/>
<dbReference type="AlphaFoldDB" id="F2U4H6"/>
<feature type="compositionally biased region" description="Low complexity" evidence="4">
    <location>
        <begin position="296"/>
        <end position="307"/>
    </location>
</feature>
<name>F2U4H6_SALR5</name>
<dbReference type="InterPro" id="IPR018163">
    <property type="entry name" value="Thr/Ala-tRNA-synth_IIc_edit"/>
</dbReference>
<dbReference type="InterPro" id="IPR051335">
    <property type="entry name" value="Alanyl-tRNA_Editing_Enzymes"/>
</dbReference>
<dbReference type="PANTHER" id="PTHR43462">
    <property type="entry name" value="ALANYL-TRNA EDITING PROTEIN"/>
    <property type="match status" value="1"/>
</dbReference>
<dbReference type="Proteomes" id="UP000007799">
    <property type="component" value="Unassembled WGS sequence"/>
</dbReference>
<dbReference type="InterPro" id="IPR018164">
    <property type="entry name" value="Ala-tRNA-synth_IIc_N"/>
</dbReference>
<dbReference type="SUPFAM" id="SSF50447">
    <property type="entry name" value="Translation proteins"/>
    <property type="match status" value="1"/>
</dbReference>